<keyword evidence="1" id="KW-0732">Signal</keyword>
<comment type="caution">
    <text evidence="2">The sequence shown here is derived from an EMBL/GenBank/DDBJ whole genome shotgun (WGS) entry which is preliminary data.</text>
</comment>
<name>A0ABT9BFP1_9BACT</name>
<evidence type="ECO:0000313" key="2">
    <source>
        <dbReference type="EMBL" id="MDO7875471.1"/>
    </source>
</evidence>
<dbReference type="RefSeq" id="WP_305006781.1">
    <property type="nucleotide sequence ID" value="NZ_JAUQSY010000007.1"/>
</dbReference>
<keyword evidence="3" id="KW-1185">Reference proteome</keyword>
<dbReference type="Proteomes" id="UP001176429">
    <property type="component" value="Unassembled WGS sequence"/>
</dbReference>
<dbReference type="PROSITE" id="PS51257">
    <property type="entry name" value="PROKAR_LIPOPROTEIN"/>
    <property type="match status" value="1"/>
</dbReference>
<dbReference type="Pfam" id="PF14092">
    <property type="entry name" value="DUF4270"/>
    <property type="match status" value="1"/>
</dbReference>
<organism evidence="2 3">
    <name type="scientific">Hymenobacter aranciens</name>
    <dbReference type="NCBI Taxonomy" id="3063996"/>
    <lineage>
        <taxon>Bacteria</taxon>
        <taxon>Pseudomonadati</taxon>
        <taxon>Bacteroidota</taxon>
        <taxon>Cytophagia</taxon>
        <taxon>Cytophagales</taxon>
        <taxon>Hymenobacteraceae</taxon>
        <taxon>Hymenobacter</taxon>
    </lineage>
</organism>
<reference evidence="2" key="1">
    <citation type="submission" date="2023-07" db="EMBL/GenBank/DDBJ databases">
        <authorList>
            <person name="Kim M.K."/>
        </authorList>
    </citation>
    <scope>NUCLEOTIDE SEQUENCE</scope>
    <source>
        <strain evidence="2">ASUV-10-1</strain>
    </source>
</reference>
<dbReference type="EMBL" id="JAUQSY010000007">
    <property type="protein sequence ID" value="MDO7875471.1"/>
    <property type="molecule type" value="Genomic_DNA"/>
</dbReference>
<evidence type="ECO:0000313" key="3">
    <source>
        <dbReference type="Proteomes" id="UP001176429"/>
    </source>
</evidence>
<sequence>MSKRLIVRGVLALLAGLPLLLTACDDPTVDLELSTDPTERNAYYTDTITVRSSTVLVDSVPSSATAYLLVGRYVDAQLGTIEGRSYLQPSLAAAFQPTTELSYDSLVLALTPDAYRYGDTTRTQQLLVHRVQQPFVATKTYYTRDALSYDATALGQRTFRAPKSLASLRVRLGGTLGPELWQAGLNNRLTSNDELREVLKGLALLPGPADNAAIVSWSPTATLHLYYHDPLDPTTALNTDFELGTRHFFQLEADRSSTLLASLTQVKKGLPSTATANQTFIEAGLGLYTKLEFPYLLNFRDVGSGFVFGSAELKLEVVSNTATRQLPVPAVVVPQLVSRGNQLGAAFLNSAGTTLTIPAVTAVSTRTGLDQTSYTLDCSAYIEAVVLGTLANDGLLLNGDAQVATVGRAVLGGPGHATNPLKISAYYTRR</sequence>
<feature type="signal peptide" evidence="1">
    <location>
        <begin position="1"/>
        <end position="23"/>
    </location>
</feature>
<gene>
    <name evidence="2" type="ORF">Q5H93_12075</name>
</gene>
<dbReference type="InterPro" id="IPR025366">
    <property type="entry name" value="DUF4270"/>
</dbReference>
<accession>A0ABT9BFP1</accession>
<protein>
    <submittedName>
        <fullName evidence="2">DUF4270 family protein</fullName>
    </submittedName>
</protein>
<evidence type="ECO:0000256" key="1">
    <source>
        <dbReference type="SAM" id="SignalP"/>
    </source>
</evidence>
<feature type="chain" id="PRO_5046784278" evidence="1">
    <location>
        <begin position="24"/>
        <end position="430"/>
    </location>
</feature>
<proteinExistence type="predicted"/>